<comment type="similarity">
    <text evidence="2">Belongs to the glycosyl hydrolase 2 family.</text>
</comment>
<evidence type="ECO:0000256" key="5">
    <source>
        <dbReference type="ARBA" id="ARBA00023295"/>
    </source>
</evidence>
<dbReference type="PANTHER" id="PTHR46323:SF2">
    <property type="entry name" value="BETA-GALACTOSIDASE"/>
    <property type="match status" value="1"/>
</dbReference>
<evidence type="ECO:0000256" key="3">
    <source>
        <dbReference type="ARBA" id="ARBA00012756"/>
    </source>
</evidence>
<dbReference type="PRINTS" id="PR00132">
    <property type="entry name" value="GLHYDRLASE2"/>
</dbReference>
<dbReference type="InterPro" id="IPR036156">
    <property type="entry name" value="Beta-gal/glucu_dom_sf"/>
</dbReference>
<dbReference type="InterPro" id="IPR006104">
    <property type="entry name" value="Glyco_hydro_2_N"/>
</dbReference>
<name>A0A3E3HYU8_9FIRM</name>
<dbReference type="SUPFAM" id="SSF49785">
    <property type="entry name" value="Galactose-binding domain-like"/>
    <property type="match status" value="1"/>
</dbReference>
<dbReference type="InterPro" id="IPR050347">
    <property type="entry name" value="Bact_Beta-galactosidase"/>
</dbReference>
<gene>
    <name evidence="9" type="ORF">DXC51_21680</name>
</gene>
<dbReference type="GO" id="GO:0005990">
    <property type="term" value="P:lactose catabolic process"/>
    <property type="evidence" value="ECO:0007669"/>
    <property type="project" value="TreeGrafter"/>
</dbReference>
<evidence type="ECO:0000313" key="9">
    <source>
        <dbReference type="EMBL" id="RGE56990.1"/>
    </source>
</evidence>
<keyword evidence="5" id="KW-0326">Glycosidase</keyword>
<dbReference type="PANTHER" id="PTHR46323">
    <property type="entry name" value="BETA-GALACTOSIDASE"/>
    <property type="match status" value="1"/>
</dbReference>
<feature type="domain" description="Glycoside hydrolase family 2 catalytic" evidence="7">
    <location>
        <begin position="273"/>
        <end position="441"/>
    </location>
</feature>
<dbReference type="SUPFAM" id="SSF49303">
    <property type="entry name" value="beta-Galactosidase/glucuronidase domain"/>
    <property type="match status" value="1"/>
</dbReference>
<dbReference type="AlphaFoldDB" id="A0A3E3HYU8"/>
<dbReference type="SUPFAM" id="SSF51445">
    <property type="entry name" value="(Trans)glycosidases"/>
    <property type="match status" value="1"/>
</dbReference>
<dbReference type="InterPro" id="IPR006103">
    <property type="entry name" value="Glyco_hydro_2_cat"/>
</dbReference>
<dbReference type="GO" id="GO:0009341">
    <property type="term" value="C:beta-galactosidase complex"/>
    <property type="evidence" value="ECO:0007669"/>
    <property type="project" value="TreeGrafter"/>
</dbReference>
<protein>
    <recommendedName>
        <fullName evidence="3">beta-galactosidase</fullName>
        <ecNumber evidence="3">3.2.1.23</ecNumber>
    </recommendedName>
</protein>
<dbReference type="GO" id="GO:0004565">
    <property type="term" value="F:beta-galactosidase activity"/>
    <property type="evidence" value="ECO:0007669"/>
    <property type="project" value="UniProtKB-EC"/>
</dbReference>
<keyword evidence="4" id="KW-0378">Hydrolase</keyword>
<dbReference type="Pfam" id="PF00703">
    <property type="entry name" value="Glyco_hydro_2"/>
    <property type="match status" value="1"/>
</dbReference>
<comment type="catalytic activity">
    <reaction evidence="1">
        <text>Hydrolysis of terminal non-reducing beta-D-galactose residues in beta-D-galactosides.</text>
        <dbReference type="EC" id="3.2.1.23"/>
    </reaction>
</comment>
<dbReference type="EMBL" id="QVLV01000019">
    <property type="protein sequence ID" value="RGE56990.1"/>
    <property type="molecule type" value="Genomic_DNA"/>
</dbReference>
<dbReference type="RefSeq" id="WP_117545411.1">
    <property type="nucleotide sequence ID" value="NZ_JBKUNB010000015.1"/>
</dbReference>
<sequence length="1084" mass="123425">MERQCCLKSRPVLNPLPRQVRGVESPVILLNGEGWKLKKGVDENEIISGDYTGGWESVSVPVQPALHQIQGRYAYSRCITIPDDWKGQRIFIRFDGANGLAEVYLNGHFIKKHYGGFVSWDCEITEYAKAGETCRLSVIMEDKAGEISIFNYGGLIRDVTIYAVPEVHLTRMHCDTVFDRSFTDAALTVHLSFAGAPDEVRLQLEKADGSRIQLGTIKTETDKEIDFSVWVKHPEKWDCEHPNLYILIAELIYAGHVTETVTKKIGFRQIEKKGKEVYVNGDRIKLHGVNRHDTYPLTDRVVTHELVEQDVKLFKEANVNFIRTSHYPPRPDFLDFCDEYGIYVEDEASICFLGYACRQLQNDPEYKELFLQCFTEMIERDYSHPCILLWSLANECVWGDNFTQLIRYAHAADTQRLTIFSFPAGQFEDDEQADVWSAHYVAFDSDFSARQDAMGRTVCMPADVPVIHDESIHVPAMESQDLGREAGIRDFWGERLDLFWKKIWDTDGALGAAIWAGVDDTKKSEDSLTGPAWGIIDGWRRKKPEFWHVRKAYSPILLEEKAAECGGKVSVAVRNRFLHSNLNEIRIDWKTDKEKESMFGPDVRPFGEGILVFPISFKKGEKLEVTFTDKLGNLLDEALFVIGGTDYLLPGMSGKCPEIQYEEQYIRVAGKDYEIRFSRENGMIQEGVWKNQVVVCGGPYLHLTGLHLGKWSLASMQVNEESGCVHIILDGAYDQVQVRFDIRLDAEGLMKTEYEFVDMPYSSPRRVAQTGSICGQSGGYDEVGISYLVPKESETLSWKRKGYWSVYPEWHIGRLEGRTSKHYPGGINKQIAVPDREWRFDEKDTSVYGKYDICDRGTRDFASMKFHIYYAAVGNENGMFQVYSDGKDSVRMQTQIKAENIISSRNAAVIYTGNWHETDIHNRGLDGVEMVSKTAGDSCEFTFRGTGIQWYSSLDSICGTAKVYLDGNLVRENLELGFPQGMKNPRYYEKFYSRCVYSAQDLEKGKHTLRIEVTGKNSRDSFNSYVNIDHFVVLEDDVLGESRLIINKDYNYTHLSWGIYEKEAVCVGTGYKGSVCTRIGGLPV</sequence>
<dbReference type="InterPro" id="IPR006101">
    <property type="entry name" value="Glyco_hydro_2"/>
</dbReference>
<dbReference type="EC" id="3.2.1.23" evidence="3"/>
<feature type="domain" description="Glycoside hydrolase family 2 immunoglobulin-like beta-sandwich" evidence="6">
    <location>
        <begin position="167"/>
        <end position="268"/>
    </location>
</feature>
<proteinExistence type="inferred from homology"/>
<accession>A0A3E3HYU8</accession>
<dbReference type="Gene3D" id="3.20.20.80">
    <property type="entry name" value="Glycosidases"/>
    <property type="match status" value="1"/>
</dbReference>
<dbReference type="Gene3D" id="2.60.40.10">
    <property type="entry name" value="Immunoglobulins"/>
    <property type="match status" value="1"/>
</dbReference>
<evidence type="ECO:0000259" key="8">
    <source>
        <dbReference type="Pfam" id="PF02837"/>
    </source>
</evidence>
<evidence type="ECO:0000256" key="4">
    <source>
        <dbReference type="ARBA" id="ARBA00022801"/>
    </source>
</evidence>
<dbReference type="GeneID" id="97989402"/>
<reference evidence="9 10" key="1">
    <citation type="submission" date="2018-08" db="EMBL/GenBank/DDBJ databases">
        <title>A genome reference for cultivated species of the human gut microbiota.</title>
        <authorList>
            <person name="Zou Y."/>
            <person name="Xue W."/>
            <person name="Luo G."/>
        </authorList>
    </citation>
    <scope>NUCLEOTIDE SEQUENCE [LARGE SCALE GENOMIC DNA]</scope>
    <source>
        <strain evidence="9 10">TF05-5AC</strain>
    </source>
</reference>
<dbReference type="InterPro" id="IPR017853">
    <property type="entry name" value="GH"/>
</dbReference>
<dbReference type="Pfam" id="PF02836">
    <property type="entry name" value="Glyco_hydro_2_C"/>
    <property type="match status" value="1"/>
</dbReference>
<evidence type="ECO:0000259" key="7">
    <source>
        <dbReference type="Pfam" id="PF02836"/>
    </source>
</evidence>
<dbReference type="Pfam" id="PF02837">
    <property type="entry name" value="Glyco_hydro_2_N"/>
    <property type="match status" value="1"/>
</dbReference>
<organism evidence="9 10">
    <name type="scientific">Eisenbergiella massiliensis</name>
    <dbReference type="NCBI Taxonomy" id="1720294"/>
    <lineage>
        <taxon>Bacteria</taxon>
        <taxon>Bacillati</taxon>
        <taxon>Bacillota</taxon>
        <taxon>Clostridia</taxon>
        <taxon>Lachnospirales</taxon>
        <taxon>Lachnospiraceae</taxon>
        <taxon>Eisenbergiella</taxon>
    </lineage>
</organism>
<dbReference type="InterPro" id="IPR013783">
    <property type="entry name" value="Ig-like_fold"/>
</dbReference>
<evidence type="ECO:0000259" key="6">
    <source>
        <dbReference type="Pfam" id="PF00703"/>
    </source>
</evidence>
<evidence type="ECO:0000313" key="10">
    <source>
        <dbReference type="Proteomes" id="UP000260812"/>
    </source>
</evidence>
<dbReference type="Proteomes" id="UP000260812">
    <property type="component" value="Unassembled WGS sequence"/>
</dbReference>
<evidence type="ECO:0000256" key="1">
    <source>
        <dbReference type="ARBA" id="ARBA00001412"/>
    </source>
</evidence>
<feature type="domain" description="Glycosyl hydrolases family 2 sugar binding" evidence="8">
    <location>
        <begin position="64"/>
        <end position="165"/>
    </location>
</feature>
<dbReference type="InterPro" id="IPR008979">
    <property type="entry name" value="Galactose-bd-like_sf"/>
</dbReference>
<dbReference type="Gene3D" id="2.60.120.260">
    <property type="entry name" value="Galactose-binding domain-like"/>
    <property type="match status" value="2"/>
</dbReference>
<dbReference type="InterPro" id="IPR006102">
    <property type="entry name" value="Ig-like_GH2"/>
</dbReference>
<evidence type="ECO:0000256" key="2">
    <source>
        <dbReference type="ARBA" id="ARBA00007401"/>
    </source>
</evidence>
<keyword evidence="10" id="KW-1185">Reference proteome</keyword>
<comment type="caution">
    <text evidence="9">The sequence shown here is derived from an EMBL/GenBank/DDBJ whole genome shotgun (WGS) entry which is preliminary data.</text>
</comment>